<dbReference type="GO" id="GO:0003677">
    <property type="term" value="F:DNA binding"/>
    <property type="evidence" value="ECO:0007669"/>
    <property type="project" value="UniProtKB-KW"/>
</dbReference>
<dbReference type="Gene3D" id="1.10.10.10">
    <property type="entry name" value="Winged helix-like DNA-binding domain superfamily/Winged helix DNA-binding domain"/>
    <property type="match status" value="1"/>
</dbReference>
<reference evidence="5 6" key="1">
    <citation type="submission" date="2019-09" db="EMBL/GenBank/DDBJ databases">
        <title>Phylogeny of genus Pseudoclavibacter and closely related genus.</title>
        <authorList>
            <person name="Li Y."/>
        </authorList>
    </citation>
    <scope>NUCLEOTIDE SEQUENCE [LARGE SCALE GENOMIC DNA]</scope>
    <source>
        <strain evidence="5 6">DSM 23821</strain>
    </source>
</reference>
<dbReference type="Pfam" id="PF00126">
    <property type="entry name" value="HTH_1"/>
    <property type="match status" value="1"/>
</dbReference>
<dbReference type="InterPro" id="IPR037402">
    <property type="entry name" value="YidZ_PBP2"/>
</dbReference>
<organism evidence="5 6">
    <name type="scientific">Pseudoclavibacter chungangensis</name>
    <dbReference type="NCBI Taxonomy" id="587635"/>
    <lineage>
        <taxon>Bacteria</taxon>
        <taxon>Bacillati</taxon>
        <taxon>Actinomycetota</taxon>
        <taxon>Actinomycetes</taxon>
        <taxon>Micrococcales</taxon>
        <taxon>Microbacteriaceae</taxon>
        <taxon>Pseudoclavibacter</taxon>
    </lineage>
</organism>
<evidence type="ECO:0000259" key="4">
    <source>
        <dbReference type="PROSITE" id="PS50931"/>
    </source>
</evidence>
<evidence type="ECO:0000256" key="1">
    <source>
        <dbReference type="ARBA" id="ARBA00023015"/>
    </source>
</evidence>
<evidence type="ECO:0000313" key="5">
    <source>
        <dbReference type="EMBL" id="KAB1652861.1"/>
    </source>
</evidence>
<evidence type="ECO:0000256" key="3">
    <source>
        <dbReference type="ARBA" id="ARBA00023163"/>
    </source>
</evidence>
<dbReference type="Proteomes" id="UP000467240">
    <property type="component" value="Unassembled WGS sequence"/>
</dbReference>
<dbReference type="PROSITE" id="PS50931">
    <property type="entry name" value="HTH_LYSR"/>
    <property type="match status" value="1"/>
</dbReference>
<dbReference type="PANTHER" id="PTHR30118:SF15">
    <property type="entry name" value="TRANSCRIPTIONAL REGULATORY PROTEIN"/>
    <property type="match status" value="1"/>
</dbReference>
<protein>
    <submittedName>
        <fullName evidence="5">LysR family transcriptional regulator</fullName>
    </submittedName>
</protein>
<dbReference type="OrthoDB" id="8717159at2"/>
<sequence length="315" mass="34969">MLGRTIDYNLLRPLRALLEERSVTRAAERLQVSQPTMSTALSRLRAHFDDPLLVRKGASHELTPLATRLVAMLPAALAETERVFQSQAQFDPSTSTRSYVIAAVDHAVTRLGPALTQKLLAEAPRVQLEFMTADSRLVNGAPESLRTIDGLILPHGYLAGQPHIDLITDDWACVVDVDSDLGETPSAAELLSRPWVHTLAARDGMTPARRQLQIQGIEVSVAAVTPYFHAVPALVRGTERVALLPATLARRVAEGYREVRVVPAPFALDPVRDAFWWHPEREHGTAHVWLRRVLARIREEFIANADDDHSEIRLP</sequence>
<dbReference type="EMBL" id="WBJZ01000027">
    <property type="protein sequence ID" value="KAB1652861.1"/>
    <property type="molecule type" value="Genomic_DNA"/>
</dbReference>
<keyword evidence="3" id="KW-0804">Transcription</keyword>
<comment type="caution">
    <text evidence="5">The sequence shown here is derived from an EMBL/GenBank/DDBJ whole genome shotgun (WGS) entry which is preliminary data.</text>
</comment>
<dbReference type="InterPro" id="IPR036390">
    <property type="entry name" value="WH_DNA-bd_sf"/>
</dbReference>
<name>A0A7J5BNB5_9MICO</name>
<dbReference type="InterPro" id="IPR000847">
    <property type="entry name" value="LysR_HTH_N"/>
</dbReference>
<gene>
    <name evidence="5" type="ORF">F8O01_16160</name>
</gene>
<dbReference type="InterPro" id="IPR036388">
    <property type="entry name" value="WH-like_DNA-bd_sf"/>
</dbReference>
<evidence type="ECO:0000256" key="2">
    <source>
        <dbReference type="ARBA" id="ARBA00023125"/>
    </source>
</evidence>
<feature type="domain" description="HTH lysR-type" evidence="4">
    <location>
        <begin position="6"/>
        <end position="63"/>
    </location>
</feature>
<dbReference type="GO" id="GO:0003700">
    <property type="term" value="F:DNA-binding transcription factor activity"/>
    <property type="evidence" value="ECO:0007669"/>
    <property type="project" value="InterPro"/>
</dbReference>
<dbReference type="InterPro" id="IPR050389">
    <property type="entry name" value="LysR-type_TF"/>
</dbReference>
<keyword evidence="6" id="KW-1185">Reference proteome</keyword>
<dbReference type="Gene3D" id="3.40.190.10">
    <property type="entry name" value="Periplasmic binding protein-like II"/>
    <property type="match status" value="2"/>
</dbReference>
<dbReference type="CDD" id="cd08417">
    <property type="entry name" value="PBP2_Nitroaromatics_like"/>
    <property type="match status" value="1"/>
</dbReference>
<dbReference type="AlphaFoldDB" id="A0A7J5BNB5"/>
<dbReference type="PANTHER" id="PTHR30118">
    <property type="entry name" value="HTH-TYPE TRANSCRIPTIONAL REGULATOR LEUO-RELATED"/>
    <property type="match status" value="1"/>
</dbReference>
<dbReference type="PRINTS" id="PR00039">
    <property type="entry name" value="HTHLYSR"/>
</dbReference>
<dbReference type="SUPFAM" id="SSF53850">
    <property type="entry name" value="Periplasmic binding protein-like II"/>
    <property type="match status" value="1"/>
</dbReference>
<evidence type="ECO:0000313" key="6">
    <source>
        <dbReference type="Proteomes" id="UP000467240"/>
    </source>
</evidence>
<dbReference type="SUPFAM" id="SSF46785">
    <property type="entry name" value="Winged helix' DNA-binding domain"/>
    <property type="match status" value="1"/>
</dbReference>
<proteinExistence type="predicted"/>
<keyword evidence="1" id="KW-0805">Transcription regulation</keyword>
<accession>A0A7J5BNB5</accession>
<keyword evidence="2" id="KW-0238">DNA-binding</keyword>
<dbReference type="RefSeq" id="WP_158041945.1">
    <property type="nucleotide sequence ID" value="NZ_JACCFV010000001.1"/>
</dbReference>